<comment type="caution">
    <text evidence="2">The sequence shown here is derived from an EMBL/GenBank/DDBJ whole genome shotgun (WGS) entry which is preliminary data.</text>
</comment>
<reference evidence="2 3" key="1">
    <citation type="submission" date="2024-05" db="EMBL/GenBank/DDBJ databases">
        <title>Culex pipiens pipiens assembly and annotation.</title>
        <authorList>
            <person name="Alout H."/>
            <person name="Durand T."/>
        </authorList>
    </citation>
    <scope>NUCLEOTIDE SEQUENCE [LARGE SCALE GENOMIC DNA]</scope>
    <source>
        <strain evidence="2">HA-2024</strain>
        <tissue evidence="2">Whole body</tissue>
    </source>
</reference>
<evidence type="ECO:0000313" key="2">
    <source>
        <dbReference type="EMBL" id="KAL1374054.1"/>
    </source>
</evidence>
<keyword evidence="3" id="KW-1185">Reference proteome</keyword>
<evidence type="ECO:0000259" key="1">
    <source>
        <dbReference type="PROSITE" id="PS51029"/>
    </source>
</evidence>
<name>A0ABD1CCH0_CULPP</name>
<protein>
    <recommendedName>
        <fullName evidence="1">MADF domain-containing protein</fullName>
    </recommendedName>
</protein>
<accession>A0ABD1CCH0</accession>
<dbReference type="Proteomes" id="UP001562425">
    <property type="component" value="Unassembled WGS sequence"/>
</dbReference>
<organism evidence="2 3">
    <name type="scientific">Culex pipiens pipiens</name>
    <name type="common">Northern house mosquito</name>
    <dbReference type="NCBI Taxonomy" id="38569"/>
    <lineage>
        <taxon>Eukaryota</taxon>
        <taxon>Metazoa</taxon>
        <taxon>Ecdysozoa</taxon>
        <taxon>Arthropoda</taxon>
        <taxon>Hexapoda</taxon>
        <taxon>Insecta</taxon>
        <taxon>Pterygota</taxon>
        <taxon>Neoptera</taxon>
        <taxon>Endopterygota</taxon>
        <taxon>Diptera</taxon>
        <taxon>Nematocera</taxon>
        <taxon>Culicoidea</taxon>
        <taxon>Culicidae</taxon>
        <taxon>Culicinae</taxon>
        <taxon>Culicini</taxon>
        <taxon>Culex</taxon>
        <taxon>Culex</taxon>
    </lineage>
</organism>
<dbReference type="InterPro" id="IPR039353">
    <property type="entry name" value="TF_Adf1"/>
</dbReference>
<dbReference type="SMART" id="SM00595">
    <property type="entry name" value="MADF"/>
    <property type="match status" value="3"/>
</dbReference>
<sequence length="354" mass="41159">MARFVTAVKKHIYKFDGTYYNVKPVVLNRLWIKVANDIGNVATPKECKARWQAMRCCYTDFIRNGTRMKPAEIEPHLDFLIPDVKLDPSVEETTASGTLADSLEFYARLAGIVRQHPVLYDGAYSNSKLDPIWQQVAEAMGGTATWAELKVQWRNLRHRYTMFLKHGAKIKPYGIESYLEFLEPYLKFWRETPENSLEYNVRLVGVIREHGCLYNGQRDGSMPAAWEDVANRMGTNIEWCQTRWTRFRERYSRFLLDGTRMKPVGIEAHLAFLNSYLRAKRVGPPRKKFCQGEDHGLNAPAAIVERFRYLMYDETDEDVLFLLRFVQDMARMDEKEKSAFKVGAKKAVQSCLRK</sequence>
<proteinExistence type="predicted"/>
<dbReference type="Pfam" id="PF10545">
    <property type="entry name" value="MADF_DNA_bdg"/>
    <property type="match status" value="3"/>
</dbReference>
<feature type="domain" description="MADF" evidence="1">
    <location>
        <begin position="108"/>
        <end position="187"/>
    </location>
</feature>
<dbReference type="InterPro" id="IPR006578">
    <property type="entry name" value="MADF-dom"/>
</dbReference>
<dbReference type="PROSITE" id="PS51029">
    <property type="entry name" value="MADF"/>
    <property type="match status" value="1"/>
</dbReference>
<evidence type="ECO:0000313" key="3">
    <source>
        <dbReference type="Proteomes" id="UP001562425"/>
    </source>
</evidence>
<dbReference type="PANTHER" id="PTHR12243:SF60">
    <property type="entry name" value="SI:CH211-15D5.12-RELATED"/>
    <property type="match status" value="1"/>
</dbReference>
<dbReference type="PANTHER" id="PTHR12243">
    <property type="entry name" value="MADF DOMAIN TRANSCRIPTION FACTOR"/>
    <property type="match status" value="1"/>
</dbReference>
<gene>
    <name evidence="2" type="ORF">pipiens_018292</name>
</gene>
<dbReference type="EMBL" id="JBEHCU010013705">
    <property type="protein sequence ID" value="KAL1374054.1"/>
    <property type="molecule type" value="Genomic_DNA"/>
</dbReference>
<dbReference type="AlphaFoldDB" id="A0ABD1CCH0"/>